<keyword evidence="1" id="KW-0479">Metal-binding</keyword>
<comment type="similarity">
    <text evidence="1">Belongs to the copper/topaquinone oxidase family.</text>
</comment>
<dbReference type="PANTHER" id="PTHR10638:SF87">
    <property type="entry name" value="AMINE OXIDASE [COPPER-CONTAINING] ALPHA 2, PEROXISOMAL-RELATED"/>
    <property type="match status" value="1"/>
</dbReference>
<feature type="domain" description="Copper amine oxidase catalytic" evidence="2">
    <location>
        <begin position="6"/>
        <end position="341"/>
    </location>
</feature>
<keyword evidence="1" id="KW-0560">Oxidoreductase</keyword>
<evidence type="ECO:0000256" key="1">
    <source>
        <dbReference type="RuleBase" id="RU000672"/>
    </source>
</evidence>
<gene>
    <name evidence="3" type="ORF">CITCOLO1_LOCUS21526</name>
</gene>
<evidence type="ECO:0000259" key="2">
    <source>
        <dbReference type="Pfam" id="PF01179"/>
    </source>
</evidence>
<name>A0ABP0ZDZ2_9ROSI</name>
<dbReference type="InterPro" id="IPR015798">
    <property type="entry name" value="Cu_amine_oxidase_C"/>
</dbReference>
<proteinExistence type="inferred from homology"/>
<evidence type="ECO:0000313" key="3">
    <source>
        <dbReference type="EMBL" id="CAK9329090.1"/>
    </source>
</evidence>
<keyword evidence="4" id="KW-1185">Reference proteome</keyword>
<dbReference type="EC" id="1.4.3.-" evidence="1"/>
<comment type="cofactor">
    <cofactor evidence="1">
        <name>Cu cation</name>
        <dbReference type="ChEBI" id="CHEBI:23378"/>
    </cofactor>
    <text evidence="1">Contains 1 topaquinone per subunit.</text>
</comment>
<organism evidence="3 4">
    <name type="scientific">Citrullus colocynthis</name>
    <name type="common">colocynth</name>
    <dbReference type="NCBI Taxonomy" id="252529"/>
    <lineage>
        <taxon>Eukaryota</taxon>
        <taxon>Viridiplantae</taxon>
        <taxon>Streptophyta</taxon>
        <taxon>Embryophyta</taxon>
        <taxon>Tracheophyta</taxon>
        <taxon>Spermatophyta</taxon>
        <taxon>Magnoliopsida</taxon>
        <taxon>eudicotyledons</taxon>
        <taxon>Gunneridae</taxon>
        <taxon>Pentapetalae</taxon>
        <taxon>rosids</taxon>
        <taxon>fabids</taxon>
        <taxon>Cucurbitales</taxon>
        <taxon>Cucurbitaceae</taxon>
        <taxon>Benincaseae</taxon>
        <taxon>Citrullus</taxon>
    </lineage>
</organism>
<sequence>MVLPDIFDAGEFGLGLSAVELEPFTDCPANAVFFDGFYAGQDGLPVKIPNVVCVFEKYAGGVAWRHTELEIPGEDIREVRRDVSLVIRMVSMVGNYDYIFDWEFKTSGSIKFKVGLTGILEGKSTMYTHTKDIKEDIFGTLVAPNTVAVNHDHFLTYYLDLDIDGQQNSFLKAKLKKKKNHRDTPRKSYWTVVKETAKTELDARLRLMEPAEYLIVNQNKETEVGNQVGYRLIPGPDAPPLLAADDYPQIRGVLSAYNIWVTPYNRSEIWAGGLYSDRSRGDDTLEVWTDRNRDIYNMDIVLWHTIGFHHNAVQEEFPIMPTLTGGFELRPANFFDRNPILLMRAPEAVKVPPPCNATVP</sequence>
<accession>A0ABP0ZDZ2</accession>
<dbReference type="InterPro" id="IPR036460">
    <property type="entry name" value="Cu_amine_oxidase_C_sf"/>
</dbReference>
<reference evidence="3 4" key="1">
    <citation type="submission" date="2024-03" db="EMBL/GenBank/DDBJ databases">
        <authorList>
            <person name="Gkanogiannis A."/>
            <person name="Becerra Lopez-Lavalle L."/>
        </authorList>
    </citation>
    <scope>NUCLEOTIDE SEQUENCE [LARGE SCALE GENOMIC DNA]</scope>
</reference>
<dbReference type="EMBL" id="OZ021743">
    <property type="protein sequence ID" value="CAK9329090.1"/>
    <property type="molecule type" value="Genomic_DNA"/>
</dbReference>
<dbReference type="Gene3D" id="2.70.98.20">
    <property type="entry name" value="Copper amine oxidase, catalytic domain"/>
    <property type="match status" value="1"/>
</dbReference>
<evidence type="ECO:0000313" key="4">
    <source>
        <dbReference type="Proteomes" id="UP001642487"/>
    </source>
</evidence>
<dbReference type="Pfam" id="PF01179">
    <property type="entry name" value="Cu_amine_oxid"/>
    <property type="match status" value="1"/>
</dbReference>
<comment type="PTM">
    <text evidence="1">Topaquinone (TPQ) is generated by copper-dependent autoxidation of a specific tyrosyl residue.</text>
</comment>
<dbReference type="InterPro" id="IPR000269">
    <property type="entry name" value="Cu_amine_oxidase"/>
</dbReference>
<protein>
    <recommendedName>
        <fullName evidence="1">Amine oxidase</fullName>
        <ecNumber evidence="1">1.4.3.-</ecNumber>
    </recommendedName>
</protein>
<dbReference type="SUPFAM" id="SSF49998">
    <property type="entry name" value="Amine oxidase catalytic domain"/>
    <property type="match status" value="1"/>
</dbReference>
<keyword evidence="1" id="KW-0186">Copper</keyword>
<dbReference type="Proteomes" id="UP001642487">
    <property type="component" value="Chromosome 9"/>
</dbReference>
<dbReference type="PANTHER" id="PTHR10638">
    <property type="entry name" value="COPPER AMINE OXIDASE"/>
    <property type="match status" value="1"/>
</dbReference>
<keyword evidence="1" id="KW-0801">TPQ</keyword>